<proteinExistence type="predicted"/>
<accession>A0A0F9JL45</accession>
<gene>
    <name evidence="1" type="ORF">LCGC14_1441860</name>
</gene>
<organism evidence="1">
    <name type="scientific">marine sediment metagenome</name>
    <dbReference type="NCBI Taxonomy" id="412755"/>
    <lineage>
        <taxon>unclassified sequences</taxon>
        <taxon>metagenomes</taxon>
        <taxon>ecological metagenomes</taxon>
    </lineage>
</organism>
<comment type="caution">
    <text evidence="1">The sequence shown here is derived from an EMBL/GenBank/DDBJ whole genome shotgun (WGS) entry which is preliminary data.</text>
</comment>
<dbReference type="EMBL" id="LAZR01009839">
    <property type="protein sequence ID" value="KKM70323.1"/>
    <property type="molecule type" value="Genomic_DNA"/>
</dbReference>
<reference evidence="1" key="1">
    <citation type="journal article" date="2015" name="Nature">
        <title>Complex archaea that bridge the gap between prokaryotes and eukaryotes.</title>
        <authorList>
            <person name="Spang A."/>
            <person name="Saw J.H."/>
            <person name="Jorgensen S.L."/>
            <person name="Zaremba-Niedzwiedzka K."/>
            <person name="Martijn J."/>
            <person name="Lind A.E."/>
            <person name="van Eijk R."/>
            <person name="Schleper C."/>
            <person name="Guy L."/>
            <person name="Ettema T.J."/>
        </authorList>
    </citation>
    <scope>NUCLEOTIDE SEQUENCE</scope>
</reference>
<sequence>MVKGKFNKKILELYLNSECDKHLFLDLGNERSEWTKPDQTIKKLIKVSN</sequence>
<evidence type="ECO:0000313" key="1">
    <source>
        <dbReference type="EMBL" id="KKM70323.1"/>
    </source>
</evidence>
<dbReference type="AlphaFoldDB" id="A0A0F9JL45"/>
<protein>
    <submittedName>
        <fullName evidence="1">Uncharacterized protein</fullName>
    </submittedName>
</protein>
<name>A0A0F9JL45_9ZZZZ</name>